<name>A0A3B0UIW7_9ZZZZ</name>
<proteinExistence type="inferred from homology"/>
<dbReference type="AlphaFoldDB" id="A0A3B0UIW7"/>
<evidence type="ECO:0000313" key="2">
    <source>
        <dbReference type="EMBL" id="VAW30945.1"/>
    </source>
</evidence>
<dbReference type="Gene3D" id="3.40.1620.10">
    <property type="entry name" value="YefM-like domain"/>
    <property type="match status" value="1"/>
</dbReference>
<evidence type="ECO:0008006" key="3">
    <source>
        <dbReference type="Google" id="ProtNLM"/>
    </source>
</evidence>
<dbReference type="Pfam" id="PF02604">
    <property type="entry name" value="PhdYeFM_antitox"/>
    <property type="match status" value="1"/>
</dbReference>
<dbReference type="InterPro" id="IPR036165">
    <property type="entry name" value="YefM-like_sf"/>
</dbReference>
<reference evidence="2" key="1">
    <citation type="submission" date="2018-06" db="EMBL/GenBank/DDBJ databases">
        <authorList>
            <person name="Zhirakovskaya E."/>
        </authorList>
    </citation>
    <scope>NUCLEOTIDE SEQUENCE</scope>
</reference>
<evidence type="ECO:0000256" key="1">
    <source>
        <dbReference type="ARBA" id="ARBA00009981"/>
    </source>
</evidence>
<organism evidence="2">
    <name type="scientific">hydrothermal vent metagenome</name>
    <dbReference type="NCBI Taxonomy" id="652676"/>
    <lineage>
        <taxon>unclassified sequences</taxon>
        <taxon>metagenomes</taxon>
        <taxon>ecological metagenomes</taxon>
    </lineage>
</organism>
<accession>A0A3B0UIW7</accession>
<dbReference type="InterPro" id="IPR006442">
    <property type="entry name" value="Antitoxin_Phd/YefM"/>
</dbReference>
<comment type="similarity">
    <text evidence="1">Belongs to the phD/YefM antitoxin family.</text>
</comment>
<dbReference type="NCBIfam" id="TIGR01552">
    <property type="entry name" value="phd_fam"/>
    <property type="match status" value="1"/>
</dbReference>
<dbReference type="SUPFAM" id="SSF143120">
    <property type="entry name" value="YefM-like"/>
    <property type="match status" value="1"/>
</dbReference>
<gene>
    <name evidence="2" type="ORF">MNBD_CHLOROFLEXI01-56</name>
</gene>
<dbReference type="EMBL" id="UOEU01000116">
    <property type="protein sequence ID" value="VAW30945.1"/>
    <property type="molecule type" value="Genomic_DNA"/>
</dbReference>
<sequence length="92" mass="10571">MMENKLGLTKARETLSTIVENVQYQGDTYIINRHGKPAAALVPIQVYQKWKKERMEFFDLIKEFQNASGDADPNEVMRDVLEAQQAIRSGKQ</sequence>
<protein>
    <recommendedName>
        <fullName evidence="3">Antitoxin</fullName>
    </recommendedName>
</protein>